<evidence type="ECO:0000259" key="10">
    <source>
        <dbReference type="SMART" id="SM00235"/>
    </source>
</evidence>
<dbReference type="InterPro" id="IPR036365">
    <property type="entry name" value="PGBD-like_sf"/>
</dbReference>
<dbReference type="SMART" id="SM00235">
    <property type="entry name" value="ZnMc"/>
    <property type="match status" value="1"/>
</dbReference>
<dbReference type="PANTHER" id="PTHR10201">
    <property type="entry name" value="MATRIX METALLOPROTEINASE"/>
    <property type="match status" value="1"/>
</dbReference>
<keyword evidence="3" id="KW-0645">Protease</keyword>
<evidence type="ECO:0000256" key="3">
    <source>
        <dbReference type="ARBA" id="ARBA00022670"/>
    </source>
</evidence>
<sequence>MNFCRGFSAVSPTLILVACVACVVRARPLATTADDTDAMHYLIKYGYLEPGEDHQNPFLRHIALLQFQDYFGLPKTGRDDDDTMKKMEEERCDLRDPVSSTALEIFANVLNLPTAGFDVLSDVPGEGQQRSWFKCTLRWKIVKPSQNLKESDVRNIVTQAMKKYEGALNQDQNEYTFSIEEARDQEDPDIKLLFVTGNHGDTFTFKKKDGVAHAFYPTEGAIHFNDDSNWTIKSKDGIDFEPAVYHQIGHAFGMEHSRNTSALMNPIFKRADVPISLSADDIERMKKLYPPRFCERIHMDRT</sequence>
<dbReference type="Pfam" id="PF00413">
    <property type="entry name" value="Peptidase_M10"/>
    <property type="match status" value="1"/>
</dbReference>
<reference evidence="12" key="1">
    <citation type="submission" date="2025-08" db="UniProtKB">
        <authorList>
            <consortium name="RefSeq"/>
        </authorList>
    </citation>
    <scope>IDENTIFICATION</scope>
</reference>
<dbReference type="PIRSF" id="PIRSF001191">
    <property type="entry name" value="Peptidase_M10A_matrix"/>
    <property type="match status" value="1"/>
</dbReference>
<dbReference type="InterPro" id="IPR006026">
    <property type="entry name" value="Peptidase_Metallo"/>
</dbReference>
<dbReference type="RefSeq" id="XP_014666104.1">
    <property type="nucleotide sequence ID" value="XM_014810618.1"/>
</dbReference>
<keyword evidence="4" id="KW-0479">Metal-binding</keyword>
<evidence type="ECO:0000256" key="8">
    <source>
        <dbReference type="ARBA" id="ARBA00023049"/>
    </source>
</evidence>
<dbReference type="GeneID" id="106808060"/>
<feature type="chain" id="PRO_5045154499" evidence="9">
    <location>
        <begin position="27"/>
        <end position="302"/>
    </location>
</feature>
<dbReference type="SUPFAM" id="SSF55486">
    <property type="entry name" value="Metalloproteases ('zincins'), catalytic domain"/>
    <property type="match status" value="1"/>
</dbReference>
<evidence type="ECO:0000256" key="6">
    <source>
        <dbReference type="ARBA" id="ARBA00022801"/>
    </source>
</evidence>
<dbReference type="Proteomes" id="UP000695022">
    <property type="component" value="Unplaced"/>
</dbReference>
<accession>A0ABM1E1N3</accession>
<keyword evidence="6" id="KW-0378">Hydrolase</keyword>
<keyword evidence="8" id="KW-0482">Metalloprotease</keyword>
<gene>
    <name evidence="12" type="primary">LOC106808060</name>
</gene>
<evidence type="ECO:0000313" key="11">
    <source>
        <dbReference type="Proteomes" id="UP000695022"/>
    </source>
</evidence>
<keyword evidence="7" id="KW-0862">Zinc</keyword>
<comment type="cofactor">
    <cofactor evidence="1">
        <name>Zn(2+)</name>
        <dbReference type="ChEBI" id="CHEBI:29105"/>
    </cofactor>
</comment>
<comment type="similarity">
    <text evidence="2">Belongs to the peptidase M10A family.</text>
</comment>
<evidence type="ECO:0000256" key="9">
    <source>
        <dbReference type="SAM" id="SignalP"/>
    </source>
</evidence>
<dbReference type="PANTHER" id="PTHR10201:SF291">
    <property type="entry name" value="MATRIX METALLOPROTEINASE 1, ISOFORM C-RELATED"/>
    <property type="match status" value="1"/>
</dbReference>
<evidence type="ECO:0000256" key="1">
    <source>
        <dbReference type="ARBA" id="ARBA00001947"/>
    </source>
</evidence>
<evidence type="ECO:0000256" key="5">
    <source>
        <dbReference type="ARBA" id="ARBA00022729"/>
    </source>
</evidence>
<evidence type="ECO:0000256" key="7">
    <source>
        <dbReference type="ARBA" id="ARBA00022833"/>
    </source>
</evidence>
<protein>
    <submittedName>
        <fullName evidence="12">Stromelysin-1-like</fullName>
    </submittedName>
</protein>
<dbReference type="Gene3D" id="3.40.390.10">
    <property type="entry name" value="Collagenase (Catalytic Domain)"/>
    <property type="match status" value="1"/>
</dbReference>
<feature type="domain" description="Peptidase metallopeptidase" evidence="10">
    <location>
        <begin position="128"/>
        <end position="291"/>
    </location>
</feature>
<evidence type="ECO:0000256" key="4">
    <source>
        <dbReference type="ARBA" id="ARBA00022723"/>
    </source>
</evidence>
<keyword evidence="5 9" id="KW-0732">Signal</keyword>
<dbReference type="InterPro" id="IPR024079">
    <property type="entry name" value="MetalloPept_cat_dom_sf"/>
</dbReference>
<dbReference type="InterPro" id="IPR021190">
    <property type="entry name" value="Pept_M10A"/>
</dbReference>
<organism evidence="11 12">
    <name type="scientific">Priapulus caudatus</name>
    <name type="common">Priapulid worm</name>
    <dbReference type="NCBI Taxonomy" id="37621"/>
    <lineage>
        <taxon>Eukaryota</taxon>
        <taxon>Metazoa</taxon>
        <taxon>Ecdysozoa</taxon>
        <taxon>Scalidophora</taxon>
        <taxon>Priapulida</taxon>
        <taxon>Priapulimorpha</taxon>
        <taxon>Priapulimorphida</taxon>
        <taxon>Priapulidae</taxon>
        <taxon>Priapulus</taxon>
    </lineage>
</organism>
<evidence type="ECO:0000313" key="12">
    <source>
        <dbReference type="RefSeq" id="XP_014666104.1"/>
    </source>
</evidence>
<name>A0ABM1E1N3_PRICU</name>
<evidence type="ECO:0000256" key="2">
    <source>
        <dbReference type="ARBA" id="ARBA00010370"/>
    </source>
</evidence>
<keyword evidence="11" id="KW-1185">Reference proteome</keyword>
<feature type="signal peptide" evidence="9">
    <location>
        <begin position="1"/>
        <end position="26"/>
    </location>
</feature>
<dbReference type="InterPro" id="IPR001818">
    <property type="entry name" value="Pept_M10_metallopeptidase"/>
</dbReference>
<dbReference type="PRINTS" id="PR00138">
    <property type="entry name" value="MATRIXIN"/>
</dbReference>
<dbReference type="PROSITE" id="PS51257">
    <property type="entry name" value="PROKAR_LIPOPROTEIN"/>
    <property type="match status" value="1"/>
</dbReference>
<dbReference type="SUPFAM" id="SSF47090">
    <property type="entry name" value="PGBD-like"/>
    <property type="match status" value="1"/>
</dbReference>
<proteinExistence type="inferred from homology"/>